<proteinExistence type="predicted"/>
<feature type="non-terminal residue" evidence="1">
    <location>
        <position position="1"/>
    </location>
</feature>
<dbReference type="AlphaFoldDB" id="A0A382LVC0"/>
<name>A0A382LVC0_9ZZZZ</name>
<sequence length="206" mass="23570">VKKVFYQSDSALAKTGFGRNTKALLSYLYRTGKYEIVNYCCGNAYSNPVLEKTPWKSIGTLPDDRAELERLNKDPGTARAASYGAHLIDKVIKEEKPDVYIAVQDIWGVDFAIDKPWFKEISSLIWTTLDSLPILPSAIEKASKIENYWIWSNFATKVLNEKGHKHVKTVHGCLETKNFYRLTKEERLYFRKANNISESCYVVGFV</sequence>
<gene>
    <name evidence="1" type="ORF">METZ01_LOCUS293297</name>
</gene>
<reference evidence="1" key="1">
    <citation type="submission" date="2018-05" db="EMBL/GenBank/DDBJ databases">
        <authorList>
            <person name="Lanie J.A."/>
            <person name="Ng W.-L."/>
            <person name="Kazmierczak K.M."/>
            <person name="Andrzejewski T.M."/>
            <person name="Davidsen T.M."/>
            <person name="Wayne K.J."/>
            <person name="Tettelin H."/>
            <person name="Glass J.I."/>
            <person name="Rusch D."/>
            <person name="Podicherti R."/>
            <person name="Tsui H.-C.T."/>
            <person name="Winkler M.E."/>
        </authorList>
    </citation>
    <scope>NUCLEOTIDE SEQUENCE</scope>
</reference>
<accession>A0A382LVC0</accession>
<dbReference type="EMBL" id="UINC01089389">
    <property type="protein sequence ID" value="SVC40443.1"/>
    <property type="molecule type" value="Genomic_DNA"/>
</dbReference>
<organism evidence="1">
    <name type="scientific">marine metagenome</name>
    <dbReference type="NCBI Taxonomy" id="408172"/>
    <lineage>
        <taxon>unclassified sequences</taxon>
        <taxon>metagenomes</taxon>
        <taxon>ecological metagenomes</taxon>
    </lineage>
</organism>
<evidence type="ECO:0000313" key="1">
    <source>
        <dbReference type="EMBL" id="SVC40443.1"/>
    </source>
</evidence>
<feature type="non-terminal residue" evidence="1">
    <location>
        <position position="206"/>
    </location>
</feature>
<protein>
    <submittedName>
        <fullName evidence="1">Uncharacterized protein</fullName>
    </submittedName>
</protein>